<protein>
    <submittedName>
        <fullName evidence="2">Uncharacterized protein</fullName>
    </submittedName>
</protein>
<evidence type="ECO:0000313" key="3">
    <source>
        <dbReference type="Proteomes" id="UP000198282"/>
    </source>
</evidence>
<proteinExistence type="predicted"/>
<evidence type="ECO:0000256" key="1">
    <source>
        <dbReference type="SAM" id="MobiDB-lite"/>
    </source>
</evidence>
<evidence type="ECO:0000313" key="2">
    <source>
        <dbReference type="EMBL" id="SNS86124.1"/>
    </source>
</evidence>
<dbReference type="Proteomes" id="UP000198282">
    <property type="component" value="Unassembled WGS sequence"/>
</dbReference>
<reference evidence="2 3" key="1">
    <citation type="submission" date="2017-06" db="EMBL/GenBank/DDBJ databases">
        <authorList>
            <person name="Kim H.J."/>
            <person name="Triplett B.A."/>
        </authorList>
    </citation>
    <scope>NUCLEOTIDE SEQUENCE [LARGE SCALE GENOMIC DNA]</scope>
    <source>
        <strain evidence="2 3">CGMCC 4.2132</strain>
    </source>
</reference>
<sequence>MLLTLVRFDRFSIRSRKLGLVSVPIGDKSLPPTVIGRSDDLRRTRLEVPIRDGGERRRRIRRDDARPVEDSQDPAPHPTWFREPTVAPSRSIGMFFRALG</sequence>
<gene>
    <name evidence="2" type="ORF">SAMN05216276_101811</name>
</gene>
<keyword evidence="3" id="KW-1185">Reference proteome</keyword>
<organism evidence="2 3">
    <name type="scientific">Streptosporangium subroseum</name>
    <dbReference type="NCBI Taxonomy" id="106412"/>
    <lineage>
        <taxon>Bacteria</taxon>
        <taxon>Bacillati</taxon>
        <taxon>Actinomycetota</taxon>
        <taxon>Actinomycetes</taxon>
        <taxon>Streptosporangiales</taxon>
        <taxon>Streptosporangiaceae</taxon>
        <taxon>Streptosporangium</taxon>
    </lineage>
</organism>
<accession>A0A239I128</accession>
<feature type="region of interest" description="Disordered" evidence="1">
    <location>
        <begin position="52"/>
        <end position="83"/>
    </location>
</feature>
<name>A0A239I128_9ACTN</name>
<feature type="compositionally biased region" description="Basic and acidic residues" evidence="1">
    <location>
        <begin position="52"/>
        <end position="69"/>
    </location>
</feature>
<dbReference type="AlphaFoldDB" id="A0A239I128"/>
<dbReference type="EMBL" id="FZOD01000018">
    <property type="protein sequence ID" value="SNS86124.1"/>
    <property type="molecule type" value="Genomic_DNA"/>
</dbReference>